<evidence type="ECO:0000313" key="3">
    <source>
        <dbReference type="Proteomes" id="UP001470230"/>
    </source>
</evidence>
<keyword evidence="3" id="KW-1185">Reference proteome</keyword>
<accession>A0ABR2L9F1</accession>
<comment type="caution">
    <text evidence="2">The sequence shown here is derived from an EMBL/GenBank/DDBJ whole genome shotgun (WGS) entry which is preliminary data.</text>
</comment>
<reference evidence="2 3" key="1">
    <citation type="submission" date="2024-04" db="EMBL/GenBank/DDBJ databases">
        <title>Tritrichomonas musculus Genome.</title>
        <authorList>
            <person name="Alves-Ferreira E."/>
            <person name="Grigg M."/>
            <person name="Lorenzi H."/>
            <person name="Galac M."/>
        </authorList>
    </citation>
    <scope>NUCLEOTIDE SEQUENCE [LARGE SCALE GENOMIC DNA]</scope>
    <source>
        <strain evidence="2 3">EAF2021</strain>
    </source>
</reference>
<evidence type="ECO:0000313" key="2">
    <source>
        <dbReference type="EMBL" id="KAK8899387.1"/>
    </source>
</evidence>
<proteinExistence type="predicted"/>
<dbReference type="EMBL" id="JAPFFF010000001">
    <property type="protein sequence ID" value="KAK8899387.1"/>
    <property type="molecule type" value="Genomic_DNA"/>
</dbReference>
<feature type="compositionally biased region" description="Acidic residues" evidence="1">
    <location>
        <begin position="439"/>
        <end position="480"/>
    </location>
</feature>
<protein>
    <submittedName>
        <fullName evidence="2">Uncharacterized protein</fullName>
    </submittedName>
</protein>
<feature type="region of interest" description="Disordered" evidence="1">
    <location>
        <begin position="225"/>
        <end position="250"/>
    </location>
</feature>
<gene>
    <name evidence="2" type="ORF">M9Y10_001703</name>
</gene>
<feature type="region of interest" description="Disordered" evidence="1">
    <location>
        <begin position="439"/>
        <end position="512"/>
    </location>
</feature>
<dbReference type="Proteomes" id="UP001470230">
    <property type="component" value="Unassembled WGS sequence"/>
</dbReference>
<organism evidence="2 3">
    <name type="scientific">Tritrichomonas musculus</name>
    <dbReference type="NCBI Taxonomy" id="1915356"/>
    <lineage>
        <taxon>Eukaryota</taxon>
        <taxon>Metamonada</taxon>
        <taxon>Parabasalia</taxon>
        <taxon>Tritrichomonadida</taxon>
        <taxon>Tritrichomonadidae</taxon>
        <taxon>Tritrichomonas</taxon>
    </lineage>
</organism>
<name>A0ABR2L9F1_9EUKA</name>
<sequence length="512" mass="60125">MFRYIATLPPSNLAIANGSVTIEQNSFILNDGGLPIYYQFHLICTDFADYCNQKNVKGDKNFILLTIHTKDNPVTANVLASNFTSFMNVFNSSNQIKNFNLQITEQKEATFSSVKEASVYIRQYFSERSSNFLNMITTIKITAKRTFTWFITPFTDTQEKSPPNNFIFSLKGAHNINSPEFEEFKSLIPHSIILINYRFSLSAPFKFIKHLLKLNVIFENHSVDPQKTKHTKSTAQSSKEADEDENLTPKKDFEFDPNWNWKEFIKKKDYKGFIRDMNEKKRIERELLQKNKTLPTDINKNFQTTQKPDKTDKQRLVYVAQKAAISKNVPIDTMDEILNELDTQIAHLTQFESKANKEFEELGMLYSYYVKKKKKATEKYEEKRREYGKVHKELENKLTVKRDEKIGFDDDVDFTIEILNEEIETIQKDINYLKVAFSDEDQKEDIEKEDDEKDDEKEKEEEEEEEEEIEVIEEEEEESNENGQPQELNRDDLEGNEEKEDLKEEEEIANID</sequence>
<evidence type="ECO:0000256" key="1">
    <source>
        <dbReference type="SAM" id="MobiDB-lite"/>
    </source>
</evidence>
<feature type="compositionally biased region" description="Acidic residues" evidence="1">
    <location>
        <begin position="494"/>
        <end position="512"/>
    </location>
</feature>